<comment type="caution">
    <text evidence="1">The sequence shown here is derived from an EMBL/GenBank/DDBJ whole genome shotgun (WGS) entry which is preliminary data.</text>
</comment>
<protein>
    <submittedName>
        <fullName evidence="1">Uncharacterized protein</fullName>
    </submittedName>
</protein>
<keyword evidence="2" id="KW-1185">Reference proteome</keyword>
<dbReference type="Proteomes" id="UP001195769">
    <property type="component" value="Unassembled WGS sequence"/>
</dbReference>
<dbReference type="Gene3D" id="3.90.230.10">
    <property type="entry name" value="Creatinase/methionine aminopeptidase superfamily"/>
    <property type="match status" value="1"/>
</dbReference>
<name>A0AAD4DVC4_9AGAM</name>
<dbReference type="GeneID" id="64671799"/>
<gene>
    <name evidence="1" type="ORF">F5891DRAFT_984816</name>
</gene>
<dbReference type="RefSeq" id="XP_041220231.1">
    <property type="nucleotide sequence ID" value="XM_041377501.1"/>
</dbReference>
<dbReference type="InterPro" id="IPR036005">
    <property type="entry name" value="Creatinase/aminopeptidase-like"/>
</dbReference>
<evidence type="ECO:0000313" key="1">
    <source>
        <dbReference type="EMBL" id="KAG1894655.1"/>
    </source>
</evidence>
<dbReference type="SUPFAM" id="SSF55920">
    <property type="entry name" value="Creatinase/aminopeptidase"/>
    <property type="match status" value="1"/>
</dbReference>
<dbReference type="AlphaFoldDB" id="A0AAD4DVC4"/>
<evidence type="ECO:0000313" key="2">
    <source>
        <dbReference type="Proteomes" id="UP001195769"/>
    </source>
</evidence>
<sequence>MPVGNDGNFSDRGQRTYSVVLEMQHILVEGLLDLRLFKGSNGSILRFGICAAFFPYGIGHSLGMDVRVSRVGVQVNHQTAIIVRLTAELGNGDLLPWSRHYIYTALLSPTINVRLTKFSSY</sequence>
<organism evidence="1 2">
    <name type="scientific">Suillus fuscotomentosus</name>
    <dbReference type="NCBI Taxonomy" id="1912939"/>
    <lineage>
        <taxon>Eukaryota</taxon>
        <taxon>Fungi</taxon>
        <taxon>Dikarya</taxon>
        <taxon>Basidiomycota</taxon>
        <taxon>Agaricomycotina</taxon>
        <taxon>Agaricomycetes</taxon>
        <taxon>Agaricomycetidae</taxon>
        <taxon>Boletales</taxon>
        <taxon>Suillineae</taxon>
        <taxon>Suillaceae</taxon>
        <taxon>Suillus</taxon>
    </lineage>
</organism>
<accession>A0AAD4DVC4</accession>
<reference evidence="1" key="1">
    <citation type="journal article" date="2020" name="New Phytol.">
        <title>Comparative genomics reveals dynamic genome evolution in host specialist ectomycorrhizal fungi.</title>
        <authorList>
            <person name="Lofgren L.A."/>
            <person name="Nguyen N.H."/>
            <person name="Vilgalys R."/>
            <person name="Ruytinx J."/>
            <person name="Liao H.L."/>
            <person name="Branco S."/>
            <person name="Kuo A."/>
            <person name="LaButti K."/>
            <person name="Lipzen A."/>
            <person name="Andreopoulos W."/>
            <person name="Pangilinan J."/>
            <person name="Riley R."/>
            <person name="Hundley H."/>
            <person name="Na H."/>
            <person name="Barry K."/>
            <person name="Grigoriev I.V."/>
            <person name="Stajich J.E."/>
            <person name="Kennedy P.G."/>
        </authorList>
    </citation>
    <scope>NUCLEOTIDE SEQUENCE</scope>
    <source>
        <strain evidence="1">FC203</strain>
    </source>
</reference>
<proteinExistence type="predicted"/>
<dbReference type="EMBL" id="JABBWK010000076">
    <property type="protein sequence ID" value="KAG1894655.1"/>
    <property type="molecule type" value="Genomic_DNA"/>
</dbReference>